<feature type="region of interest" description="Disordered" evidence="1">
    <location>
        <begin position="134"/>
        <end position="160"/>
    </location>
</feature>
<feature type="region of interest" description="Disordered" evidence="1">
    <location>
        <begin position="1"/>
        <end position="22"/>
    </location>
</feature>
<dbReference type="AlphaFoldDB" id="A0A5C2SK19"/>
<accession>A0A5C2SK19</accession>
<dbReference type="Proteomes" id="UP000313359">
    <property type="component" value="Unassembled WGS sequence"/>
</dbReference>
<sequence length="160" mass="17737">MDKIGVQQCWSDGKQPQPATHLHPRTLYTQSRPVRLRSLGSALQAPASALAACAPLRMRLPARRCAIQSRPLTAARSTRSLPRLLRWQPCGFLHPVQHDASDMRPSVSLRLAPCADTHPNRHLLSIIRVSTRRTSALSETPPNRGPRASALAREQRAPRV</sequence>
<evidence type="ECO:0000313" key="2">
    <source>
        <dbReference type="EMBL" id="RPD64082.1"/>
    </source>
</evidence>
<gene>
    <name evidence="2" type="ORF">L227DRAFT_317427</name>
</gene>
<evidence type="ECO:0000313" key="3">
    <source>
        <dbReference type="Proteomes" id="UP000313359"/>
    </source>
</evidence>
<reference evidence="2" key="1">
    <citation type="journal article" date="2018" name="Genome Biol. Evol.">
        <title>Genomics and development of Lentinus tigrinus, a white-rot wood-decaying mushroom with dimorphic fruiting bodies.</title>
        <authorList>
            <person name="Wu B."/>
            <person name="Xu Z."/>
            <person name="Knudson A."/>
            <person name="Carlson A."/>
            <person name="Chen N."/>
            <person name="Kovaka S."/>
            <person name="LaButti K."/>
            <person name="Lipzen A."/>
            <person name="Pennachio C."/>
            <person name="Riley R."/>
            <person name="Schakwitz W."/>
            <person name="Umezawa K."/>
            <person name="Ohm R.A."/>
            <person name="Grigoriev I.V."/>
            <person name="Nagy L.G."/>
            <person name="Gibbons J."/>
            <person name="Hibbett D."/>
        </authorList>
    </citation>
    <scope>NUCLEOTIDE SEQUENCE [LARGE SCALE GENOMIC DNA]</scope>
    <source>
        <strain evidence="2">ALCF2SS1-6</strain>
    </source>
</reference>
<evidence type="ECO:0000256" key="1">
    <source>
        <dbReference type="SAM" id="MobiDB-lite"/>
    </source>
</evidence>
<proteinExistence type="predicted"/>
<keyword evidence="3" id="KW-1185">Reference proteome</keyword>
<dbReference type="EMBL" id="ML122254">
    <property type="protein sequence ID" value="RPD64082.1"/>
    <property type="molecule type" value="Genomic_DNA"/>
</dbReference>
<organism evidence="2 3">
    <name type="scientific">Lentinus tigrinus ALCF2SS1-6</name>
    <dbReference type="NCBI Taxonomy" id="1328759"/>
    <lineage>
        <taxon>Eukaryota</taxon>
        <taxon>Fungi</taxon>
        <taxon>Dikarya</taxon>
        <taxon>Basidiomycota</taxon>
        <taxon>Agaricomycotina</taxon>
        <taxon>Agaricomycetes</taxon>
        <taxon>Polyporales</taxon>
        <taxon>Polyporaceae</taxon>
        <taxon>Lentinus</taxon>
    </lineage>
</organism>
<protein>
    <submittedName>
        <fullName evidence="2">Uncharacterized protein</fullName>
    </submittedName>
</protein>
<name>A0A5C2SK19_9APHY</name>